<dbReference type="SUPFAM" id="SSF81665">
    <property type="entry name" value="Calcium ATPase, transmembrane domain M"/>
    <property type="match status" value="1"/>
</dbReference>
<feature type="transmembrane region" description="Helical" evidence="15">
    <location>
        <begin position="238"/>
        <end position="259"/>
    </location>
</feature>
<dbReference type="Gene3D" id="2.70.150.10">
    <property type="entry name" value="Calcium-transporting ATPase, cytoplasmic transduction domain A"/>
    <property type="match status" value="1"/>
</dbReference>
<feature type="transmembrane region" description="Helical" evidence="15">
    <location>
        <begin position="1185"/>
        <end position="1208"/>
    </location>
</feature>
<feature type="transmembrane region" description="Helical" evidence="15">
    <location>
        <begin position="1115"/>
        <end position="1134"/>
    </location>
</feature>
<dbReference type="InterPro" id="IPR059000">
    <property type="entry name" value="ATPase_P-type_domA"/>
</dbReference>
<dbReference type="GO" id="GO:0005524">
    <property type="term" value="F:ATP binding"/>
    <property type="evidence" value="ECO:0007669"/>
    <property type="project" value="UniProtKB-KW"/>
</dbReference>
<feature type="transmembrane region" description="Helical" evidence="15">
    <location>
        <begin position="67"/>
        <end position="88"/>
    </location>
</feature>
<name>A0A4Y7NDL0_9CRUS</name>
<organism evidence="18">
    <name type="scientific">Daphnia sinensis</name>
    <dbReference type="NCBI Taxonomy" id="1820382"/>
    <lineage>
        <taxon>Eukaryota</taxon>
        <taxon>Metazoa</taxon>
        <taxon>Ecdysozoa</taxon>
        <taxon>Arthropoda</taxon>
        <taxon>Crustacea</taxon>
        <taxon>Branchiopoda</taxon>
        <taxon>Diplostraca</taxon>
        <taxon>Cladocera</taxon>
        <taxon>Anomopoda</taxon>
        <taxon>Daphniidae</taxon>
        <taxon>Daphnia</taxon>
        <taxon>Daphnia similis group</taxon>
    </lineage>
</organism>
<dbReference type="InterPro" id="IPR023298">
    <property type="entry name" value="ATPase_P-typ_TM_dom_sf"/>
</dbReference>
<dbReference type="InterPro" id="IPR044492">
    <property type="entry name" value="P_typ_ATPase_HD_dom"/>
</dbReference>
<dbReference type="Gene3D" id="3.40.50.1000">
    <property type="entry name" value="HAD superfamily/HAD-like"/>
    <property type="match status" value="1"/>
</dbReference>
<evidence type="ECO:0000256" key="5">
    <source>
        <dbReference type="ARBA" id="ARBA00022692"/>
    </source>
</evidence>
<dbReference type="EMBL" id="LR021344">
    <property type="protein sequence ID" value="SVE90963.1"/>
    <property type="molecule type" value="mRNA"/>
</dbReference>
<keyword evidence="13 15" id="KW-0472">Membrane</keyword>
<dbReference type="GO" id="GO:0005789">
    <property type="term" value="C:endoplasmic reticulum membrane"/>
    <property type="evidence" value="ECO:0007669"/>
    <property type="project" value="UniProtKB-SubCell"/>
</dbReference>
<dbReference type="CDD" id="cd07543">
    <property type="entry name" value="P-type_ATPase_cation"/>
    <property type="match status" value="1"/>
</dbReference>
<evidence type="ECO:0000256" key="13">
    <source>
        <dbReference type="ARBA" id="ARBA00023136"/>
    </source>
</evidence>
<protein>
    <submittedName>
        <fullName evidence="18">EOG090X00J5</fullName>
    </submittedName>
</protein>
<feature type="transmembrane region" description="Helical" evidence="15">
    <location>
        <begin position="443"/>
        <end position="462"/>
    </location>
</feature>
<feature type="transmembrane region" description="Helical" evidence="15">
    <location>
        <begin position="1146"/>
        <end position="1165"/>
    </location>
</feature>
<reference evidence="18" key="1">
    <citation type="submission" date="2018-08" db="EMBL/GenBank/DDBJ databases">
        <authorList>
            <person name="Cornetti L."/>
        </authorList>
    </citation>
    <scope>NUCLEOTIDE SEQUENCE</scope>
    <source>
        <strain evidence="18">RU-SZB3</strain>
    </source>
</reference>
<dbReference type="SUPFAM" id="SSF81660">
    <property type="entry name" value="Metal cation-transporting ATPase, ATP-binding domain N"/>
    <property type="match status" value="1"/>
</dbReference>
<dbReference type="InterPro" id="IPR008250">
    <property type="entry name" value="ATPase_P-typ_transduc_dom_A_sf"/>
</dbReference>
<dbReference type="Pfam" id="PF00122">
    <property type="entry name" value="E1-E2_ATPase"/>
    <property type="match status" value="1"/>
</dbReference>
<dbReference type="SFLD" id="SFLDS00003">
    <property type="entry name" value="Haloacid_Dehalogenase"/>
    <property type="match status" value="1"/>
</dbReference>
<feature type="region of interest" description="Disordered" evidence="14">
    <location>
        <begin position="886"/>
        <end position="932"/>
    </location>
</feature>
<feature type="compositionally biased region" description="Basic and acidic residues" evidence="14">
    <location>
        <begin position="908"/>
        <end position="922"/>
    </location>
</feature>
<dbReference type="InterPro" id="IPR047820">
    <property type="entry name" value="P5A-type_ATPase"/>
</dbReference>
<feature type="transmembrane region" description="Helical" evidence="15">
    <location>
        <begin position="1003"/>
        <end position="1022"/>
    </location>
</feature>
<dbReference type="InterPro" id="IPR023214">
    <property type="entry name" value="HAD_sf"/>
</dbReference>
<dbReference type="PRINTS" id="PR00119">
    <property type="entry name" value="CATATPASE"/>
</dbReference>
<dbReference type="PANTHER" id="PTHR45630">
    <property type="entry name" value="CATION-TRANSPORTING ATPASE-RELATED"/>
    <property type="match status" value="1"/>
</dbReference>
<evidence type="ECO:0000256" key="3">
    <source>
        <dbReference type="ARBA" id="ARBA00022448"/>
    </source>
</evidence>
<feature type="domain" description="P-type ATPase A" evidence="16">
    <location>
        <begin position="292"/>
        <end position="398"/>
    </location>
</feature>
<evidence type="ECO:0000256" key="14">
    <source>
        <dbReference type="SAM" id="MobiDB-lite"/>
    </source>
</evidence>
<dbReference type="SUPFAM" id="SSF56784">
    <property type="entry name" value="HAD-like"/>
    <property type="match status" value="1"/>
</dbReference>
<feature type="transmembrane region" description="Helical" evidence="15">
    <location>
        <begin position="94"/>
        <end position="117"/>
    </location>
</feature>
<keyword evidence="7" id="KW-0547">Nucleotide-binding</keyword>
<dbReference type="FunFam" id="2.70.150.10:FF:000015">
    <property type="entry name" value="Cation-transporting ATPase"/>
    <property type="match status" value="1"/>
</dbReference>
<dbReference type="InterPro" id="IPR057255">
    <property type="entry name" value="2TM_P5A-ATPase"/>
</dbReference>
<comment type="similarity">
    <text evidence="2">Belongs to the cation transport ATPase (P-type) (TC 3.A.3) family. Type V subfamily.</text>
</comment>
<feature type="domain" description="P5A-ATPase transmembrane helical hairpin" evidence="17">
    <location>
        <begin position="60"/>
        <end position="128"/>
    </location>
</feature>
<evidence type="ECO:0000256" key="9">
    <source>
        <dbReference type="ARBA" id="ARBA00022840"/>
    </source>
</evidence>
<accession>A0A4Y7NDL0</accession>
<dbReference type="GO" id="GO:0019829">
    <property type="term" value="F:ATPase-coupled monoatomic cation transmembrane transporter activity"/>
    <property type="evidence" value="ECO:0007669"/>
    <property type="project" value="TreeGrafter"/>
</dbReference>
<dbReference type="PANTHER" id="PTHR45630:SF7">
    <property type="entry name" value="ENDOPLASMIC RETICULUM TRANSMEMBRANE HELIX TRANSLOCASE"/>
    <property type="match status" value="1"/>
</dbReference>
<dbReference type="Gene3D" id="3.40.1110.10">
    <property type="entry name" value="Calcium-transporting ATPase, cytoplasmic domain N"/>
    <property type="match status" value="1"/>
</dbReference>
<dbReference type="NCBIfam" id="TIGR01657">
    <property type="entry name" value="P-ATPase-V"/>
    <property type="match status" value="1"/>
</dbReference>
<sequence>MNNRLTGNACHCRRQMVKSRSPPSTGAVSHTLEQTTKKMDVDVSKSVDDLVQKVSLHIPRPTVIHGYSLPFIFLYGIWFYLWVFVYGVEDYPEAGWITLAGIGLIQILVSLSCYWSVHIRTLLTCSNTSDPLEAIYVKVVPTPNNGASQLVAIHKAKNAQGETKIWFVFQKTRYNWDFEDKCFKGTVFPITYSYQNYLDWKGYQNDNEIKEAENNFGKNELEMVVPEFMELFLERATAPFFVFQVFCVCLWCLDAYWYYSIFTLLMLVAFECTLVQQQLRNMSEIRKMGNKPYSVQVYRSKKWQMISSDQLVPGDLVSVSRSSDDSLLVPCDMLLLRGPCIVDESLLTGESVPQMKEPLENLPSDELNRCLDLEDESRLHILFGGTRIVQHTSPAKTTGQLKSPDGGCIAYVLRNSFNTSQGKLLRTILFGVKRVTANNLETFGFIVFLLFFAILASGYLWLKGTEDPDRNRYKLFLECTLILTSVVPPELPIELSLAVNTSLVQLTKLGVYCTEPFRIPFAGRIEMCCFDKTGTLTNDNLVVEGIAGLDSSDPAVVQSINEVPLETLQTLATCHSLIHLDEGLVGDPLEKATLTAIDWTLTKGDALIPNSKSVRSPALKIAQRYHFSSALKRMAVVAGYTLSGSMDVNYIASVKGAPETLRSMFVSVPPSYDEVYLAMSRKGARVLALGYRNLGILSHQAVRLLKRDTVESELKFAGFLILSCPLKKDSLAVIREIVSSSHRVVMITGDNPLTACHVAKVLKFAKKASTLILSCVNNDWVWQSVDQDVELPLIPSDLKRFTSDYVLCITGVGLTHLYNVLPEFYQRILPHIRVYARVNPKQKELIITSLNGLGYATLMCGDGTNDVGALKHAHVGVAILSHLPESTSKSKKVEEKTKETEGNIAGQEKNRRLVSRHGDKGRPVPGSHDVSLDPRLERLNRAQAQLQQMMKEMEDQERAQLVKLGDASIAAPFTSKMSSIQSICHVIKQGRCTLVTTLQMFKILALNALVLAYSQSVLYLEGVKFSDGQATLQGLLLAACFLFISRSKPLKHLSRNRPLPNIFNSYTILTVLLQFLVHFSSLVFLVQQSSQRLPPRESPFPDLDKEFEPNLLNSTVYIISMALQVSTIAVNYRGHPFMESLRENRVLLYSLIGTGSFILGLVLGFMPEINHEFGIVEFEPEYRNLLAGVLLADFLLAFIVDRICLFIFGEGCSTGGLRVTGRGAGGAATPEILSSTKTLDALVTLEEVKGREQSLLRDLVYGAFETCRRAALFTLIACRFLRNSI</sequence>
<proteinExistence type="evidence at transcript level"/>
<keyword evidence="11" id="KW-1278">Translocase</keyword>
<dbReference type="FunFam" id="3.40.50.1000:FF:000056">
    <property type="entry name" value="Cation-transporting ATPase"/>
    <property type="match status" value="1"/>
</dbReference>
<evidence type="ECO:0000313" key="18">
    <source>
        <dbReference type="EMBL" id="SVE90963.1"/>
    </source>
</evidence>
<evidence type="ECO:0000256" key="4">
    <source>
        <dbReference type="ARBA" id="ARBA00022553"/>
    </source>
</evidence>
<dbReference type="InterPro" id="IPR018303">
    <property type="entry name" value="ATPase_P-typ_P_site"/>
</dbReference>
<evidence type="ECO:0000256" key="12">
    <source>
        <dbReference type="ARBA" id="ARBA00022989"/>
    </source>
</evidence>
<keyword evidence="9" id="KW-0067">ATP-binding</keyword>
<dbReference type="InterPro" id="IPR006544">
    <property type="entry name" value="P-type_TPase_V"/>
</dbReference>
<gene>
    <name evidence="18" type="primary">EOG090X00J5</name>
</gene>
<keyword evidence="3" id="KW-0813">Transport</keyword>
<dbReference type="SFLD" id="SFLDF00027">
    <property type="entry name" value="p-type_atpase"/>
    <property type="match status" value="1"/>
</dbReference>
<dbReference type="PROSITE" id="PS00154">
    <property type="entry name" value="ATPASE_E1_E2"/>
    <property type="match status" value="1"/>
</dbReference>
<keyword evidence="12 15" id="KW-1133">Transmembrane helix</keyword>
<evidence type="ECO:0000256" key="15">
    <source>
        <dbReference type="SAM" id="Phobius"/>
    </source>
</evidence>
<keyword evidence="10" id="KW-0460">Magnesium</keyword>
<keyword evidence="8" id="KW-0256">Endoplasmic reticulum</keyword>
<feature type="transmembrane region" description="Helical" evidence="15">
    <location>
        <begin position="1028"/>
        <end position="1045"/>
    </location>
</feature>
<evidence type="ECO:0000256" key="11">
    <source>
        <dbReference type="ARBA" id="ARBA00022967"/>
    </source>
</evidence>
<feature type="transmembrane region" description="Helical" evidence="15">
    <location>
        <begin position="1066"/>
        <end position="1086"/>
    </location>
</feature>
<dbReference type="GO" id="GO:0006874">
    <property type="term" value="P:intracellular calcium ion homeostasis"/>
    <property type="evidence" value="ECO:0007669"/>
    <property type="project" value="TreeGrafter"/>
</dbReference>
<evidence type="ECO:0000256" key="10">
    <source>
        <dbReference type="ARBA" id="ARBA00022842"/>
    </source>
</evidence>
<dbReference type="GO" id="GO:0015662">
    <property type="term" value="F:P-type ion transporter activity"/>
    <property type="evidence" value="ECO:0007669"/>
    <property type="project" value="TreeGrafter"/>
</dbReference>
<keyword evidence="5 15" id="KW-0812">Transmembrane</keyword>
<feature type="compositionally biased region" description="Basic and acidic residues" evidence="14">
    <location>
        <begin position="891"/>
        <end position="901"/>
    </location>
</feature>
<dbReference type="GO" id="GO:0046872">
    <property type="term" value="F:metal ion binding"/>
    <property type="evidence" value="ECO:0007669"/>
    <property type="project" value="UniProtKB-KW"/>
</dbReference>
<evidence type="ECO:0000256" key="6">
    <source>
        <dbReference type="ARBA" id="ARBA00022723"/>
    </source>
</evidence>
<keyword evidence="6" id="KW-0479">Metal-binding</keyword>
<dbReference type="InterPro" id="IPR023299">
    <property type="entry name" value="ATPase_P-typ_cyto_dom_N"/>
</dbReference>
<comment type="subcellular location">
    <subcellularLocation>
        <location evidence="1">Endoplasmic reticulum membrane</location>
        <topology evidence="1">Multi-pass membrane protein</topology>
    </subcellularLocation>
</comment>
<dbReference type="Pfam" id="PF23143">
    <property type="entry name" value="2TM_P5A-ATPase"/>
    <property type="match status" value="1"/>
</dbReference>
<keyword evidence="4" id="KW-0597">Phosphoprotein</keyword>
<evidence type="ECO:0000256" key="1">
    <source>
        <dbReference type="ARBA" id="ARBA00004477"/>
    </source>
</evidence>
<dbReference type="SFLD" id="SFLDG00002">
    <property type="entry name" value="C1.7:_P-type_atpase_like"/>
    <property type="match status" value="1"/>
</dbReference>
<dbReference type="InterPro" id="IPR036412">
    <property type="entry name" value="HAD-like_sf"/>
</dbReference>
<evidence type="ECO:0000259" key="16">
    <source>
        <dbReference type="Pfam" id="PF00122"/>
    </source>
</evidence>
<evidence type="ECO:0000256" key="7">
    <source>
        <dbReference type="ARBA" id="ARBA00022741"/>
    </source>
</evidence>
<evidence type="ECO:0000256" key="8">
    <source>
        <dbReference type="ARBA" id="ARBA00022824"/>
    </source>
</evidence>
<dbReference type="SUPFAM" id="SSF81653">
    <property type="entry name" value="Calcium ATPase, transduction domain A"/>
    <property type="match status" value="1"/>
</dbReference>
<evidence type="ECO:0000256" key="2">
    <source>
        <dbReference type="ARBA" id="ARBA00006000"/>
    </source>
</evidence>
<evidence type="ECO:0000259" key="17">
    <source>
        <dbReference type="Pfam" id="PF23143"/>
    </source>
</evidence>